<name>A0A1I0Q602_9RHOB</name>
<dbReference type="Gene3D" id="1.10.357.10">
    <property type="entry name" value="Tetracycline Repressor, domain 2"/>
    <property type="match status" value="1"/>
</dbReference>
<dbReference type="RefSeq" id="WP_177179326.1">
    <property type="nucleotide sequence ID" value="NZ_FOJB01000001.1"/>
</dbReference>
<dbReference type="Proteomes" id="UP000199650">
    <property type="component" value="Unassembled WGS sequence"/>
</dbReference>
<dbReference type="AlphaFoldDB" id="A0A1I0Q602"/>
<dbReference type="InterPro" id="IPR001647">
    <property type="entry name" value="HTH_TetR"/>
</dbReference>
<keyword evidence="1 2" id="KW-0238">DNA-binding</keyword>
<evidence type="ECO:0000259" key="3">
    <source>
        <dbReference type="PROSITE" id="PS50977"/>
    </source>
</evidence>
<dbReference type="Pfam" id="PF00440">
    <property type="entry name" value="TetR_N"/>
    <property type="match status" value="1"/>
</dbReference>
<dbReference type="InterPro" id="IPR050109">
    <property type="entry name" value="HTH-type_TetR-like_transc_reg"/>
</dbReference>
<dbReference type="GO" id="GO:0003700">
    <property type="term" value="F:DNA-binding transcription factor activity"/>
    <property type="evidence" value="ECO:0007669"/>
    <property type="project" value="TreeGrafter"/>
</dbReference>
<dbReference type="PROSITE" id="PS01081">
    <property type="entry name" value="HTH_TETR_1"/>
    <property type="match status" value="1"/>
</dbReference>
<evidence type="ECO:0000256" key="2">
    <source>
        <dbReference type="PROSITE-ProRule" id="PRU00335"/>
    </source>
</evidence>
<dbReference type="PANTHER" id="PTHR30055:SF226">
    <property type="entry name" value="HTH-TYPE TRANSCRIPTIONAL REGULATOR PKSA"/>
    <property type="match status" value="1"/>
</dbReference>
<feature type="DNA-binding region" description="H-T-H motif" evidence="2">
    <location>
        <begin position="39"/>
        <end position="58"/>
    </location>
</feature>
<dbReference type="Pfam" id="PF17929">
    <property type="entry name" value="TetR_C_34"/>
    <property type="match status" value="1"/>
</dbReference>
<dbReference type="InterPro" id="IPR023772">
    <property type="entry name" value="DNA-bd_HTH_TetR-type_CS"/>
</dbReference>
<protein>
    <submittedName>
        <fullName evidence="4">Transcriptional regulator, TetR family</fullName>
    </submittedName>
</protein>
<feature type="domain" description="HTH tetR-type" evidence="3">
    <location>
        <begin position="16"/>
        <end position="76"/>
    </location>
</feature>
<organism evidence="4 5">
    <name type="scientific">Aliiroseovarius sediminilitoris</name>
    <dbReference type="NCBI Taxonomy" id="1173584"/>
    <lineage>
        <taxon>Bacteria</taxon>
        <taxon>Pseudomonadati</taxon>
        <taxon>Pseudomonadota</taxon>
        <taxon>Alphaproteobacteria</taxon>
        <taxon>Rhodobacterales</taxon>
        <taxon>Paracoccaceae</taxon>
        <taxon>Aliiroseovarius</taxon>
    </lineage>
</organism>
<sequence length="215" mass="24068">MTIHSSKRARSEDQKVKRQAEILAAARDLIEELGFDGVTMNALARRANLAKGTLYLYVRSKEELFLLLFVEALEDLVGRFENEHELSAHPADLADYLTDLSQNTPLFLPLFARLVAVIETNVADEPLFTAKRSMLAKFERFAVHLAKLMHLDPDRAGLVARTLMNVLQGAAQFDLTANRDPEGLPDDMREAFAINEFTRNFRPAVELILGAVASD</sequence>
<evidence type="ECO:0000256" key="1">
    <source>
        <dbReference type="ARBA" id="ARBA00023125"/>
    </source>
</evidence>
<proteinExistence type="predicted"/>
<keyword evidence="5" id="KW-1185">Reference proteome</keyword>
<dbReference type="InterPro" id="IPR041483">
    <property type="entry name" value="TetR_C_34"/>
</dbReference>
<reference evidence="4 5" key="1">
    <citation type="submission" date="2016-10" db="EMBL/GenBank/DDBJ databases">
        <authorList>
            <person name="de Groot N.N."/>
        </authorList>
    </citation>
    <scope>NUCLEOTIDE SEQUENCE [LARGE SCALE GENOMIC DNA]</scope>
    <source>
        <strain evidence="4 5">DSM 29439</strain>
    </source>
</reference>
<dbReference type="InterPro" id="IPR009057">
    <property type="entry name" value="Homeodomain-like_sf"/>
</dbReference>
<dbReference type="SUPFAM" id="SSF46689">
    <property type="entry name" value="Homeodomain-like"/>
    <property type="match status" value="1"/>
</dbReference>
<dbReference type="PANTHER" id="PTHR30055">
    <property type="entry name" value="HTH-TYPE TRANSCRIPTIONAL REGULATOR RUTR"/>
    <property type="match status" value="1"/>
</dbReference>
<dbReference type="PRINTS" id="PR00455">
    <property type="entry name" value="HTHTETR"/>
</dbReference>
<evidence type="ECO:0000313" key="4">
    <source>
        <dbReference type="EMBL" id="SEW22205.1"/>
    </source>
</evidence>
<gene>
    <name evidence="4" type="ORF">SAMN05444851_2249</name>
</gene>
<dbReference type="EMBL" id="FOJB01000001">
    <property type="protein sequence ID" value="SEW22205.1"/>
    <property type="molecule type" value="Genomic_DNA"/>
</dbReference>
<dbReference type="PROSITE" id="PS50977">
    <property type="entry name" value="HTH_TETR_2"/>
    <property type="match status" value="1"/>
</dbReference>
<accession>A0A1I0Q602</accession>
<dbReference type="GO" id="GO:0000976">
    <property type="term" value="F:transcription cis-regulatory region binding"/>
    <property type="evidence" value="ECO:0007669"/>
    <property type="project" value="TreeGrafter"/>
</dbReference>
<evidence type="ECO:0000313" key="5">
    <source>
        <dbReference type="Proteomes" id="UP000199650"/>
    </source>
</evidence>